<keyword evidence="7" id="KW-1015">Disulfide bond</keyword>
<evidence type="ECO:0000256" key="10">
    <source>
        <dbReference type="ARBA" id="ARBA00041094"/>
    </source>
</evidence>
<organism evidence="14">
    <name type="scientific">Alectorobius mimon</name>
    <dbReference type="NCBI Taxonomy" id="360319"/>
    <lineage>
        <taxon>Eukaryota</taxon>
        <taxon>Metazoa</taxon>
        <taxon>Ecdysozoa</taxon>
        <taxon>Arthropoda</taxon>
        <taxon>Chelicerata</taxon>
        <taxon>Arachnida</taxon>
        <taxon>Acari</taxon>
        <taxon>Parasitiformes</taxon>
        <taxon>Ixodida</taxon>
        <taxon>Ixodoidea</taxon>
        <taxon>Argasidae</taxon>
        <taxon>Ornithodorinae</taxon>
        <taxon>Alectorobius</taxon>
    </lineage>
</organism>
<feature type="domain" description="Saposin B-type" evidence="12">
    <location>
        <begin position="222"/>
        <end position="303"/>
    </location>
</feature>
<dbReference type="PANTHER" id="PTHR11480">
    <property type="entry name" value="SAPOSIN-RELATED"/>
    <property type="match status" value="1"/>
</dbReference>
<dbReference type="Pfam" id="PF02199">
    <property type="entry name" value="SapA"/>
    <property type="match status" value="1"/>
</dbReference>
<dbReference type="FunFam" id="1.10.225.10:FF:000002">
    <property type="entry name" value="prosaposin isoform X2"/>
    <property type="match status" value="1"/>
</dbReference>
<dbReference type="GO" id="GO:0005764">
    <property type="term" value="C:lysosome"/>
    <property type="evidence" value="ECO:0007669"/>
    <property type="project" value="InterPro"/>
</dbReference>
<dbReference type="GO" id="GO:0005576">
    <property type="term" value="C:extracellular region"/>
    <property type="evidence" value="ECO:0007669"/>
    <property type="project" value="UniProtKB-SubCell"/>
</dbReference>
<evidence type="ECO:0000256" key="7">
    <source>
        <dbReference type="ARBA" id="ARBA00023157"/>
    </source>
</evidence>
<dbReference type="FunFam" id="1.10.225.10:FF:000008">
    <property type="entry name" value="Pulmonary surfactant-associated protein B"/>
    <property type="match status" value="1"/>
</dbReference>
<keyword evidence="4" id="KW-0305">Gaseous exchange</keyword>
<dbReference type="InterPro" id="IPR011001">
    <property type="entry name" value="Saposin-like"/>
</dbReference>
<evidence type="ECO:0000259" key="13">
    <source>
        <dbReference type="PROSITE" id="PS51110"/>
    </source>
</evidence>
<feature type="domain" description="Saposin B-type" evidence="12">
    <location>
        <begin position="315"/>
        <end position="396"/>
    </location>
</feature>
<comment type="subcellular location">
    <subcellularLocation>
        <location evidence="1">Secreted</location>
        <location evidence="1">Extracellular space</location>
        <location evidence="1">Surface film</location>
    </subcellularLocation>
</comment>
<evidence type="ECO:0000256" key="1">
    <source>
        <dbReference type="ARBA" id="ARBA00004364"/>
    </source>
</evidence>
<dbReference type="PROSITE" id="PS50015">
    <property type="entry name" value="SAP_B"/>
    <property type="match status" value="4"/>
</dbReference>
<dbReference type="PANTHER" id="PTHR11480:SF3">
    <property type="entry name" value="BCDNA.GH08312"/>
    <property type="match status" value="1"/>
</dbReference>
<evidence type="ECO:0000256" key="6">
    <source>
        <dbReference type="ARBA" id="ARBA00022737"/>
    </source>
</evidence>
<evidence type="ECO:0000313" key="14">
    <source>
        <dbReference type="EMBL" id="JAR86953.1"/>
    </source>
</evidence>
<keyword evidence="5" id="KW-0732">Signal</keyword>
<dbReference type="SMART" id="SM00162">
    <property type="entry name" value="SAPA"/>
    <property type="match status" value="1"/>
</dbReference>
<feature type="domain" description="Saposin A-type" evidence="13">
    <location>
        <begin position="400"/>
        <end position="437"/>
    </location>
</feature>
<accession>A0A147B885</accession>
<evidence type="ECO:0000256" key="9">
    <source>
        <dbReference type="ARBA" id="ARBA00037221"/>
    </source>
</evidence>
<reference evidence="14" key="1">
    <citation type="submission" date="2016-03" db="EMBL/GenBank/DDBJ databases">
        <title>Gut transcriptome analysis on engorged females of Ornithodoros mimon (Acari: Argasidae) and phylogenetic inferences of soft ticks.</title>
        <authorList>
            <person name="Landulfo G.A."/>
            <person name="Giovanni D."/>
            <person name="Carvalho E."/>
            <person name="Junqueira-de-Azevedo I."/>
            <person name="Patane J."/>
            <person name="Mendoca R."/>
            <person name="Barros-Battesti D."/>
        </authorList>
    </citation>
    <scope>NUCLEOTIDE SEQUENCE</scope>
    <source>
        <strain evidence="14">Females</strain>
        <tissue evidence="14">Gut</tissue>
    </source>
</reference>
<dbReference type="PRINTS" id="PR01797">
    <property type="entry name" value="SAPOSIN"/>
</dbReference>
<sequence length="437" mass="48240">VNEVNTYYEILVSLILQDLTPEQVCEAVQFCRGPSLDVQDSPFLPCLLCDMLSHAISLELQDNKTKEEVKEKIIESCKLLPPGAQEICVDMVNADFDIWVHQLLYAAPRDTCIGFGRCPSQAGRPVMQPVPPKPSKVDDSAECTLCKNVVEFVYAELKDNKTEEDIKDVLQEVCNWVPSSSKAQCENMVDTYFDLLVSLILQDFTPDQVCQTVGLCPSSSHSEVVCTFCEYALHFIQNELMSNTTEEAIQEALEKLCAKLPSEMSQECQAFVEEYGAALVVLLAQELDPSVVCVAIRACPKGGLTKQSAAVQSIKFSKCETCTVTVGYVERLTKDMKSEKKLASVFETACKSVPSSVKQECQSLVTAHGQEILRDVGVLGDGHKVCEAIDMCPKSSKGAHLLGSKKCTYGPSYWCHSEAHASACNAHEYCKKKVWKQ</sequence>
<evidence type="ECO:0000256" key="4">
    <source>
        <dbReference type="ARBA" id="ARBA00022713"/>
    </source>
</evidence>
<dbReference type="Gene3D" id="1.10.225.10">
    <property type="entry name" value="Saposin-like"/>
    <property type="match status" value="4"/>
</dbReference>
<dbReference type="AlphaFoldDB" id="A0A147B885"/>
<keyword evidence="3" id="KW-0964">Secreted</keyword>
<feature type="domain" description="Saposin B-type" evidence="12">
    <location>
        <begin position="42"/>
        <end position="122"/>
    </location>
</feature>
<evidence type="ECO:0000256" key="8">
    <source>
        <dbReference type="ARBA" id="ARBA00023180"/>
    </source>
</evidence>
<evidence type="ECO:0000256" key="5">
    <source>
        <dbReference type="ARBA" id="ARBA00022729"/>
    </source>
</evidence>
<dbReference type="PROSITE" id="PS51110">
    <property type="entry name" value="SAP_A"/>
    <property type="match status" value="1"/>
</dbReference>
<keyword evidence="2" id="KW-0767">Surface film</keyword>
<dbReference type="EMBL" id="GEIB01001180">
    <property type="protein sequence ID" value="JAR86953.1"/>
    <property type="molecule type" value="Transcribed_RNA"/>
</dbReference>
<dbReference type="InterPro" id="IPR008138">
    <property type="entry name" value="SapB_2"/>
</dbReference>
<feature type="non-terminal residue" evidence="14">
    <location>
        <position position="1"/>
    </location>
</feature>
<dbReference type="InterPro" id="IPR008139">
    <property type="entry name" value="SaposinB_dom"/>
</dbReference>
<dbReference type="InterPro" id="IPR051428">
    <property type="entry name" value="Sphingo_Act-Surfact_Prot"/>
</dbReference>
<dbReference type="Pfam" id="PF03489">
    <property type="entry name" value="SapB_2"/>
    <property type="match status" value="3"/>
</dbReference>
<comment type="function">
    <text evidence="9">Pulmonary surfactant-associated proteins promote alveolar stability by lowering the surface tension at the air-liquid interface in the peripheral air spaces. SP-B increases the collapse pressure of palmitic acid to nearly 70 millinewtons per meter.</text>
</comment>
<keyword evidence="8" id="KW-0325">Glycoprotein</keyword>
<evidence type="ECO:0000256" key="3">
    <source>
        <dbReference type="ARBA" id="ARBA00022525"/>
    </source>
</evidence>
<evidence type="ECO:0000256" key="11">
    <source>
        <dbReference type="ARBA" id="ARBA00041785"/>
    </source>
</evidence>
<dbReference type="SMART" id="SM00741">
    <property type="entry name" value="SapB"/>
    <property type="match status" value="4"/>
</dbReference>
<dbReference type="InterPro" id="IPR008373">
    <property type="entry name" value="Saposin"/>
</dbReference>
<evidence type="ECO:0000259" key="12">
    <source>
        <dbReference type="PROSITE" id="PS50015"/>
    </source>
</evidence>
<name>A0A147B885_9ACAR</name>
<feature type="domain" description="Saposin B-type" evidence="12">
    <location>
        <begin position="139"/>
        <end position="220"/>
    </location>
</feature>
<dbReference type="InterPro" id="IPR003119">
    <property type="entry name" value="SAP_A"/>
</dbReference>
<dbReference type="GO" id="GO:0007585">
    <property type="term" value="P:respiratory gaseous exchange by respiratory system"/>
    <property type="evidence" value="ECO:0007669"/>
    <property type="project" value="UniProtKB-KW"/>
</dbReference>
<dbReference type="GO" id="GO:0016020">
    <property type="term" value="C:membrane"/>
    <property type="evidence" value="ECO:0007669"/>
    <property type="project" value="GOC"/>
</dbReference>
<dbReference type="Pfam" id="PF05184">
    <property type="entry name" value="SapB_1"/>
    <property type="match status" value="2"/>
</dbReference>
<dbReference type="SUPFAM" id="SSF47862">
    <property type="entry name" value="Saposin"/>
    <property type="match status" value="5"/>
</dbReference>
<keyword evidence="6" id="KW-0677">Repeat</keyword>
<proteinExistence type="predicted"/>
<dbReference type="GO" id="GO:0006665">
    <property type="term" value="P:sphingolipid metabolic process"/>
    <property type="evidence" value="ECO:0007669"/>
    <property type="project" value="InterPro"/>
</dbReference>
<protein>
    <recommendedName>
        <fullName evidence="10">Pulmonary surfactant-associated protein B</fullName>
    </recommendedName>
    <alternativeName>
        <fullName evidence="11">Pulmonary surfactant-associated proteolipid SPL(Phe)</fullName>
    </alternativeName>
</protein>
<evidence type="ECO:0000256" key="2">
    <source>
        <dbReference type="ARBA" id="ARBA00022439"/>
    </source>
</evidence>
<dbReference type="InterPro" id="IPR007856">
    <property type="entry name" value="SapB_1"/>
</dbReference>